<name>A0A1I5S9Z2_9BACT</name>
<sequence>MKDKIKIRLLKNILAEVTKQYDEVIDAQNRELKEHFERAVKDQLTGLYNRYYLFEYANKSLQKLEREGKSAIVIFFDLDNFKYVNDQYGHKEGDKVLGEVAKILKSVFRNYDIVARLGGDEFAIFIESPIQQNGDNKEIEKLLSIVVKRIEENFNEYNISASYGSAMFPINGKDLNELIEFADLRMYDKKREKKKAKN</sequence>
<dbReference type="InterPro" id="IPR043128">
    <property type="entry name" value="Rev_trsase/Diguanyl_cyclase"/>
</dbReference>
<dbReference type="SMART" id="SM00267">
    <property type="entry name" value="GGDEF"/>
    <property type="match status" value="1"/>
</dbReference>
<feature type="domain" description="GGDEF" evidence="2">
    <location>
        <begin position="69"/>
        <end position="198"/>
    </location>
</feature>
<dbReference type="PANTHER" id="PTHR45138:SF6">
    <property type="entry name" value="DIGUANYLATE CYCLASE DGCN"/>
    <property type="match status" value="1"/>
</dbReference>
<reference evidence="3 4" key="1">
    <citation type="submission" date="2016-10" db="EMBL/GenBank/DDBJ databases">
        <authorList>
            <person name="de Groot N.N."/>
        </authorList>
    </citation>
    <scope>NUCLEOTIDE SEQUENCE [LARGE SCALE GENOMIC DNA]</scope>
    <source>
        <strain evidence="3 4">EP1-55-1</strain>
    </source>
</reference>
<dbReference type="PANTHER" id="PTHR45138">
    <property type="entry name" value="REGULATORY COMPONENTS OF SENSORY TRANSDUCTION SYSTEM"/>
    <property type="match status" value="1"/>
</dbReference>
<dbReference type="STRING" id="223786.SAMN05216234_1328"/>
<dbReference type="AlphaFoldDB" id="A0A1I5S9Z2"/>
<evidence type="ECO:0000259" key="2">
    <source>
        <dbReference type="PROSITE" id="PS50887"/>
    </source>
</evidence>
<evidence type="ECO:0000313" key="4">
    <source>
        <dbReference type="Proteomes" id="UP000199227"/>
    </source>
</evidence>
<evidence type="ECO:0000256" key="1">
    <source>
        <dbReference type="ARBA" id="ARBA00012528"/>
    </source>
</evidence>
<dbReference type="RefSeq" id="WP_092913309.1">
    <property type="nucleotide sequence ID" value="NZ_CP136592.1"/>
</dbReference>
<evidence type="ECO:0000313" key="3">
    <source>
        <dbReference type="EMBL" id="SFP67574.1"/>
    </source>
</evidence>
<dbReference type="NCBIfam" id="TIGR00254">
    <property type="entry name" value="GGDEF"/>
    <property type="match status" value="1"/>
</dbReference>
<dbReference type="SUPFAM" id="SSF55073">
    <property type="entry name" value="Nucleotide cyclase"/>
    <property type="match status" value="1"/>
</dbReference>
<dbReference type="Gene3D" id="3.30.70.270">
    <property type="match status" value="1"/>
</dbReference>
<dbReference type="InterPro" id="IPR029787">
    <property type="entry name" value="Nucleotide_cyclase"/>
</dbReference>
<dbReference type="PROSITE" id="PS50887">
    <property type="entry name" value="GGDEF"/>
    <property type="match status" value="1"/>
</dbReference>
<dbReference type="EC" id="2.7.7.65" evidence="1"/>
<gene>
    <name evidence="3" type="ORF">SAMN05216234_1328</name>
</gene>
<proteinExistence type="predicted"/>
<dbReference type="GO" id="GO:0005886">
    <property type="term" value="C:plasma membrane"/>
    <property type="evidence" value="ECO:0007669"/>
    <property type="project" value="TreeGrafter"/>
</dbReference>
<dbReference type="OrthoDB" id="5347995at2"/>
<dbReference type="InterPro" id="IPR000160">
    <property type="entry name" value="GGDEF_dom"/>
</dbReference>
<dbReference type="InterPro" id="IPR050469">
    <property type="entry name" value="Diguanylate_Cyclase"/>
</dbReference>
<dbReference type="EMBL" id="FOXB01000032">
    <property type="protein sequence ID" value="SFP67574.1"/>
    <property type="molecule type" value="Genomic_DNA"/>
</dbReference>
<protein>
    <recommendedName>
        <fullName evidence="1">diguanylate cyclase</fullName>
        <ecNumber evidence="1">2.7.7.65</ecNumber>
    </recommendedName>
</protein>
<dbReference type="GO" id="GO:0052621">
    <property type="term" value="F:diguanylate cyclase activity"/>
    <property type="evidence" value="ECO:0007669"/>
    <property type="project" value="UniProtKB-EC"/>
</dbReference>
<dbReference type="Proteomes" id="UP000199227">
    <property type="component" value="Unassembled WGS sequence"/>
</dbReference>
<accession>A0A1I5S9Z2</accession>
<organism evidence="3 4">
    <name type="scientific">Hydrogenimonas thermophila</name>
    <dbReference type="NCBI Taxonomy" id="223786"/>
    <lineage>
        <taxon>Bacteria</taxon>
        <taxon>Pseudomonadati</taxon>
        <taxon>Campylobacterota</taxon>
        <taxon>Epsilonproteobacteria</taxon>
        <taxon>Campylobacterales</taxon>
        <taxon>Hydrogenimonadaceae</taxon>
        <taxon>Hydrogenimonas</taxon>
    </lineage>
</organism>
<dbReference type="GO" id="GO:0043709">
    <property type="term" value="P:cell adhesion involved in single-species biofilm formation"/>
    <property type="evidence" value="ECO:0007669"/>
    <property type="project" value="TreeGrafter"/>
</dbReference>
<keyword evidence="4" id="KW-1185">Reference proteome</keyword>
<dbReference type="Pfam" id="PF00990">
    <property type="entry name" value="GGDEF"/>
    <property type="match status" value="1"/>
</dbReference>
<dbReference type="GO" id="GO:1902201">
    <property type="term" value="P:negative regulation of bacterial-type flagellum-dependent cell motility"/>
    <property type="evidence" value="ECO:0007669"/>
    <property type="project" value="TreeGrafter"/>
</dbReference>
<dbReference type="CDD" id="cd01949">
    <property type="entry name" value="GGDEF"/>
    <property type="match status" value="1"/>
</dbReference>